<proteinExistence type="predicted"/>
<name>A0A6J4ML24_9CYAN</name>
<dbReference type="EMBL" id="CADCTZ010000708">
    <property type="protein sequence ID" value="CAA9362310.1"/>
    <property type="molecule type" value="Genomic_DNA"/>
</dbReference>
<protein>
    <submittedName>
        <fullName evidence="1">Uncharacterized protein</fullName>
    </submittedName>
</protein>
<gene>
    <name evidence="1" type="ORF">AVDCRST_MAG84-3577</name>
</gene>
<organism evidence="1">
    <name type="scientific">uncultured Microcoleus sp</name>
    <dbReference type="NCBI Taxonomy" id="259945"/>
    <lineage>
        <taxon>Bacteria</taxon>
        <taxon>Bacillati</taxon>
        <taxon>Cyanobacteriota</taxon>
        <taxon>Cyanophyceae</taxon>
        <taxon>Oscillatoriophycideae</taxon>
        <taxon>Oscillatoriales</taxon>
        <taxon>Microcoleaceae</taxon>
        <taxon>Microcoleus</taxon>
        <taxon>environmental samples</taxon>
    </lineage>
</organism>
<sequence length="38" mass="4242">MLSLTFCTSTADPFRFVANLSFSLLSKVKLEALYQADL</sequence>
<evidence type="ECO:0000313" key="1">
    <source>
        <dbReference type="EMBL" id="CAA9362310.1"/>
    </source>
</evidence>
<reference evidence="1" key="1">
    <citation type="submission" date="2020-02" db="EMBL/GenBank/DDBJ databases">
        <authorList>
            <person name="Meier V. D."/>
        </authorList>
    </citation>
    <scope>NUCLEOTIDE SEQUENCE</scope>
    <source>
        <strain evidence="1">AVDCRST_MAG84</strain>
    </source>
</reference>
<accession>A0A6J4ML24</accession>
<dbReference type="AlphaFoldDB" id="A0A6J4ML24"/>